<keyword evidence="4 7" id="KW-0479">Metal-binding</keyword>
<comment type="similarity">
    <text evidence="2 7">Belongs to the phosphohexose mutase family.</text>
</comment>
<dbReference type="Pfam" id="PF00408">
    <property type="entry name" value="PGM_PMM_IV"/>
    <property type="match status" value="1"/>
</dbReference>
<dbReference type="SUPFAM" id="SSF53738">
    <property type="entry name" value="Phosphoglucomutase, first 3 domains"/>
    <property type="match status" value="2"/>
</dbReference>
<keyword evidence="6" id="KW-0413">Isomerase</keyword>
<keyword evidence="13" id="KW-1185">Reference proteome</keyword>
<dbReference type="PANTHER" id="PTHR45745">
    <property type="entry name" value="PHOSPHOMANNOMUTASE 45A"/>
    <property type="match status" value="1"/>
</dbReference>
<sequence length="474" mass="52308">MATIKFGTSGWRAILGEDFTFRHVRIVCQAIAQVLRHEKIAQRGVIVGHDARFMGEQFAKAAAEVFAAHGIPVLLCDRETPTPTISYHILHHQLAGGINISASHNPPEWNGIKFTPSWGGPALPETTGAIEQRILPLIHGEHVKWLPIEKAKKDGLVRQFDPKPDYLAILEKHVDIDAIRQGELRIVMDPLYGTSRGYLDDFLRKAGAKMAVLHYWRDPYFGGLRPEPTPTTTVELQETVRREQAHLGLATDGDADRFGIIDHDGTFLEANQVLPLLVDYLASTRQWHGSVARSVATTHQIDRVAALHGLSTKETPVGFKYIGELLARGDVMMGGEESAGMSISGHVPEKDGILACLLVAEMVARTGKGIKELLTNLIERVGPVYSRREDVMVTESMQENLSKVREEPPGAFAGQPIQTVNQLDGCKLQMEDGSWFLLRPSGTEPLVRCYGEASTKERLDELMLSGRKLLDGAS</sequence>
<evidence type="ECO:0000256" key="1">
    <source>
        <dbReference type="ARBA" id="ARBA00001946"/>
    </source>
</evidence>
<proteinExistence type="inferred from homology"/>
<accession>A0ABU3K9X4</accession>
<dbReference type="Proteomes" id="UP001250932">
    <property type="component" value="Unassembled WGS sequence"/>
</dbReference>
<protein>
    <submittedName>
        <fullName evidence="12">Phosphoglucomutase/phosphomannomutase family protein</fullName>
    </submittedName>
</protein>
<dbReference type="Pfam" id="PF02878">
    <property type="entry name" value="PGM_PMM_I"/>
    <property type="match status" value="1"/>
</dbReference>
<dbReference type="PRINTS" id="PR00509">
    <property type="entry name" value="PGMPMM"/>
</dbReference>
<dbReference type="Gene3D" id="3.30.310.50">
    <property type="entry name" value="Alpha-D-phosphohexomutase, C-terminal domain"/>
    <property type="match status" value="1"/>
</dbReference>
<dbReference type="InterPro" id="IPR005844">
    <property type="entry name" value="A-D-PHexomutase_a/b/a-I"/>
</dbReference>
<dbReference type="CDD" id="cd05800">
    <property type="entry name" value="PGM_like2"/>
    <property type="match status" value="1"/>
</dbReference>
<dbReference type="InterPro" id="IPR036900">
    <property type="entry name" value="A-D-PHexomutase_C_sf"/>
</dbReference>
<evidence type="ECO:0000259" key="10">
    <source>
        <dbReference type="Pfam" id="PF02879"/>
    </source>
</evidence>
<feature type="domain" description="Alpha-D-phosphohexomutase alpha/beta/alpha" evidence="11">
    <location>
        <begin position="270"/>
        <end position="380"/>
    </location>
</feature>
<dbReference type="InterPro" id="IPR016055">
    <property type="entry name" value="A-D-PHexomutase_a/b/a-I/II/III"/>
</dbReference>
<evidence type="ECO:0000313" key="13">
    <source>
        <dbReference type="Proteomes" id="UP001250932"/>
    </source>
</evidence>
<dbReference type="Pfam" id="PF02880">
    <property type="entry name" value="PGM_PMM_III"/>
    <property type="match status" value="1"/>
</dbReference>
<dbReference type="Pfam" id="PF02879">
    <property type="entry name" value="PGM_PMM_II"/>
    <property type="match status" value="1"/>
</dbReference>
<reference evidence="12 13" key="1">
    <citation type="journal article" date="2023" name="ISME J.">
        <title>Cultivation and genomic characterization of novel and ubiquitous marine nitrite-oxidizing bacteria from the Nitrospirales.</title>
        <authorList>
            <person name="Mueller A.J."/>
            <person name="Daebeler A."/>
            <person name="Herbold C.W."/>
            <person name="Kirkegaard R.H."/>
            <person name="Daims H."/>
        </authorList>
    </citation>
    <scope>NUCLEOTIDE SEQUENCE [LARGE SCALE GENOMIC DNA]</scope>
    <source>
        <strain evidence="12 13">EB</strain>
    </source>
</reference>
<name>A0ABU3K9X4_9BACT</name>
<evidence type="ECO:0000259" key="9">
    <source>
        <dbReference type="Pfam" id="PF02878"/>
    </source>
</evidence>
<dbReference type="InterPro" id="IPR005845">
    <property type="entry name" value="A-D-PHexomutase_a/b/a-II"/>
</dbReference>
<dbReference type="PROSITE" id="PS00710">
    <property type="entry name" value="PGM_PMM"/>
    <property type="match status" value="1"/>
</dbReference>
<evidence type="ECO:0000256" key="2">
    <source>
        <dbReference type="ARBA" id="ARBA00010231"/>
    </source>
</evidence>
<feature type="domain" description="Alpha-D-phosphohexomutase C-terminal" evidence="8">
    <location>
        <begin position="427"/>
        <end position="462"/>
    </location>
</feature>
<comment type="cofactor">
    <cofactor evidence="1">
        <name>Mg(2+)</name>
        <dbReference type="ChEBI" id="CHEBI:18420"/>
    </cofactor>
</comment>
<evidence type="ECO:0000256" key="3">
    <source>
        <dbReference type="ARBA" id="ARBA00022553"/>
    </source>
</evidence>
<keyword evidence="5 7" id="KW-0460">Magnesium</keyword>
<organism evidence="12 13">
    <name type="scientific">Candidatus Nitronereus thalassa</name>
    <dbReference type="NCBI Taxonomy" id="3020898"/>
    <lineage>
        <taxon>Bacteria</taxon>
        <taxon>Pseudomonadati</taxon>
        <taxon>Nitrospirota</taxon>
        <taxon>Nitrospiria</taxon>
        <taxon>Nitrospirales</taxon>
        <taxon>Nitrospiraceae</taxon>
        <taxon>Candidatus Nitronereus</taxon>
    </lineage>
</organism>
<dbReference type="RefSeq" id="WP_313833592.1">
    <property type="nucleotide sequence ID" value="NZ_JAQOUE010000001.1"/>
</dbReference>
<dbReference type="InterPro" id="IPR005846">
    <property type="entry name" value="A-D-PHexomutase_a/b/a-III"/>
</dbReference>
<evidence type="ECO:0000259" key="8">
    <source>
        <dbReference type="Pfam" id="PF00408"/>
    </source>
</evidence>
<dbReference type="InterPro" id="IPR016066">
    <property type="entry name" value="A-D-PHexomutase_CS"/>
</dbReference>
<evidence type="ECO:0000313" key="12">
    <source>
        <dbReference type="EMBL" id="MDT7043103.1"/>
    </source>
</evidence>
<feature type="domain" description="Alpha-D-phosphohexomutase alpha/beta/alpha" evidence="9">
    <location>
        <begin position="4"/>
        <end position="134"/>
    </location>
</feature>
<dbReference type="InterPro" id="IPR005843">
    <property type="entry name" value="A-D-PHexomutase_C"/>
</dbReference>
<evidence type="ECO:0000256" key="5">
    <source>
        <dbReference type="ARBA" id="ARBA00022842"/>
    </source>
</evidence>
<dbReference type="Gene3D" id="3.40.120.10">
    <property type="entry name" value="Alpha-D-Glucose-1,6-Bisphosphate, subunit A, domain 3"/>
    <property type="match status" value="3"/>
</dbReference>
<evidence type="ECO:0000256" key="7">
    <source>
        <dbReference type="RuleBase" id="RU004326"/>
    </source>
</evidence>
<evidence type="ECO:0000256" key="4">
    <source>
        <dbReference type="ARBA" id="ARBA00022723"/>
    </source>
</evidence>
<comment type="caution">
    <text evidence="12">The sequence shown here is derived from an EMBL/GenBank/DDBJ whole genome shotgun (WGS) entry which is preliminary data.</text>
</comment>
<gene>
    <name evidence="12" type="ORF">PPG34_12150</name>
</gene>
<evidence type="ECO:0000259" key="11">
    <source>
        <dbReference type="Pfam" id="PF02880"/>
    </source>
</evidence>
<dbReference type="EMBL" id="JAQOUE010000001">
    <property type="protein sequence ID" value="MDT7043103.1"/>
    <property type="molecule type" value="Genomic_DNA"/>
</dbReference>
<evidence type="ECO:0000256" key="6">
    <source>
        <dbReference type="ARBA" id="ARBA00023235"/>
    </source>
</evidence>
<dbReference type="PANTHER" id="PTHR45745:SF1">
    <property type="entry name" value="PHOSPHOGLUCOMUTASE 2B-RELATED"/>
    <property type="match status" value="1"/>
</dbReference>
<dbReference type="InterPro" id="IPR005841">
    <property type="entry name" value="Alpha-D-phosphohexomutase_SF"/>
</dbReference>
<feature type="domain" description="Alpha-D-phosphohexomutase alpha/beta/alpha" evidence="10">
    <location>
        <begin position="165"/>
        <end position="265"/>
    </location>
</feature>
<dbReference type="SUPFAM" id="SSF55957">
    <property type="entry name" value="Phosphoglucomutase, C-terminal domain"/>
    <property type="match status" value="1"/>
</dbReference>
<keyword evidence="3" id="KW-0597">Phosphoprotein</keyword>